<dbReference type="AlphaFoldDB" id="A0A915JK13"/>
<name>A0A915JK13_ROMCU</name>
<accession>A0A915JK13</accession>
<keyword evidence="1" id="KW-1185">Reference proteome</keyword>
<sequence>MDECSDLSSVLRILVHPQATIMPEKRTQRALIVAKTLMNDSSPIHIISSGKFVMGASPSIVKFYILLCYIIDDIIMFSQYKVSTDVSKNYLHGNLSVLKTSSPKLTGGQPFGPAQNMTVQTICISYDPSKRKAFILAHSLFLALSCTIGPTKAG</sequence>
<dbReference type="Proteomes" id="UP000887565">
    <property type="component" value="Unplaced"/>
</dbReference>
<evidence type="ECO:0000313" key="1">
    <source>
        <dbReference type="Proteomes" id="UP000887565"/>
    </source>
</evidence>
<dbReference type="WBParaSite" id="nRc.2.0.1.t26443-RA">
    <property type="protein sequence ID" value="nRc.2.0.1.t26443-RA"/>
    <property type="gene ID" value="nRc.2.0.1.g26443"/>
</dbReference>
<organism evidence="1 2">
    <name type="scientific">Romanomermis culicivorax</name>
    <name type="common">Nematode worm</name>
    <dbReference type="NCBI Taxonomy" id="13658"/>
    <lineage>
        <taxon>Eukaryota</taxon>
        <taxon>Metazoa</taxon>
        <taxon>Ecdysozoa</taxon>
        <taxon>Nematoda</taxon>
        <taxon>Enoplea</taxon>
        <taxon>Dorylaimia</taxon>
        <taxon>Mermithida</taxon>
        <taxon>Mermithoidea</taxon>
        <taxon>Mermithidae</taxon>
        <taxon>Romanomermis</taxon>
    </lineage>
</organism>
<proteinExistence type="predicted"/>
<evidence type="ECO:0000313" key="2">
    <source>
        <dbReference type="WBParaSite" id="nRc.2.0.1.t26443-RA"/>
    </source>
</evidence>
<protein>
    <submittedName>
        <fullName evidence="2">Uncharacterized protein</fullName>
    </submittedName>
</protein>
<reference evidence="2" key="1">
    <citation type="submission" date="2022-11" db="UniProtKB">
        <authorList>
            <consortium name="WormBaseParasite"/>
        </authorList>
    </citation>
    <scope>IDENTIFICATION</scope>
</reference>